<dbReference type="Proteomes" id="UP001165190">
    <property type="component" value="Unassembled WGS sequence"/>
</dbReference>
<name>A0A9W7GXY7_HIBTR</name>
<comment type="caution">
    <text evidence="1">The sequence shown here is derived from an EMBL/GenBank/DDBJ whole genome shotgun (WGS) entry which is preliminary data.</text>
</comment>
<evidence type="ECO:0000313" key="1">
    <source>
        <dbReference type="EMBL" id="GMI67599.1"/>
    </source>
</evidence>
<evidence type="ECO:0000313" key="2">
    <source>
        <dbReference type="Proteomes" id="UP001165190"/>
    </source>
</evidence>
<accession>A0A9W7GXY7</accession>
<reference evidence="1" key="1">
    <citation type="submission" date="2023-05" db="EMBL/GenBank/DDBJ databases">
        <title>Genome and transcriptome analyses reveal genes involved in the formation of fine ridges on petal epidermal cells in Hibiscus trionum.</title>
        <authorList>
            <person name="Koshimizu S."/>
            <person name="Masuda S."/>
            <person name="Ishii T."/>
            <person name="Shirasu K."/>
            <person name="Hoshino A."/>
            <person name="Arita M."/>
        </authorList>
    </citation>
    <scope>NUCLEOTIDE SEQUENCE</scope>
    <source>
        <strain evidence="1">Hamamatsu line</strain>
    </source>
</reference>
<dbReference type="AlphaFoldDB" id="A0A9W7GXY7"/>
<dbReference type="OrthoDB" id="1415334at2759"/>
<gene>
    <name evidence="1" type="ORF">HRI_000429200</name>
</gene>
<sequence>MLQDLRGRNFKGYKYVAKILKEKWTNAYDGGFRYGHMTTNLAEAINSSLKGVQNLPVTAIVKATYFRLAKLFASLGKEVVVMKQRDRTFNPKI</sequence>
<keyword evidence="2" id="KW-1185">Reference proteome</keyword>
<dbReference type="EMBL" id="BSYR01000005">
    <property type="protein sequence ID" value="GMI67599.1"/>
    <property type="molecule type" value="Genomic_DNA"/>
</dbReference>
<proteinExistence type="predicted"/>
<protein>
    <submittedName>
        <fullName evidence="1">Uncharacterized protein</fullName>
    </submittedName>
</protein>
<organism evidence="1 2">
    <name type="scientific">Hibiscus trionum</name>
    <name type="common">Flower of an hour</name>
    <dbReference type="NCBI Taxonomy" id="183268"/>
    <lineage>
        <taxon>Eukaryota</taxon>
        <taxon>Viridiplantae</taxon>
        <taxon>Streptophyta</taxon>
        <taxon>Embryophyta</taxon>
        <taxon>Tracheophyta</taxon>
        <taxon>Spermatophyta</taxon>
        <taxon>Magnoliopsida</taxon>
        <taxon>eudicotyledons</taxon>
        <taxon>Gunneridae</taxon>
        <taxon>Pentapetalae</taxon>
        <taxon>rosids</taxon>
        <taxon>malvids</taxon>
        <taxon>Malvales</taxon>
        <taxon>Malvaceae</taxon>
        <taxon>Malvoideae</taxon>
        <taxon>Hibiscus</taxon>
    </lineage>
</organism>